<feature type="transmembrane region" description="Helical" evidence="1">
    <location>
        <begin position="115"/>
        <end position="133"/>
    </location>
</feature>
<keyword evidence="1" id="KW-0812">Transmembrane</keyword>
<gene>
    <name evidence="2" type="ORF">A3B74_04585</name>
</gene>
<keyword evidence="1" id="KW-1133">Transmembrane helix</keyword>
<reference evidence="2 3" key="1">
    <citation type="journal article" date="2016" name="Nat. Commun.">
        <title>Thousands of microbial genomes shed light on interconnected biogeochemical processes in an aquifer system.</title>
        <authorList>
            <person name="Anantharaman K."/>
            <person name="Brown C.T."/>
            <person name="Hug L.A."/>
            <person name="Sharon I."/>
            <person name="Castelle C.J."/>
            <person name="Probst A.J."/>
            <person name="Thomas B.C."/>
            <person name="Singh A."/>
            <person name="Wilkins M.J."/>
            <person name="Karaoz U."/>
            <person name="Brodie E.L."/>
            <person name="Williams K.H."/>
            <person name="Hubbard S.S."/>
            <person name="Banfield J.F."/>
        </authorList>
    </citation>
    <scope>NUCLEOTIDE SEQUENCE [LARGE SCALE GENOMIC DNA]</scope>
</reference>
<protein>
    <submittedName>
        <fullName evidence="2">Uncharacterized protein</fullName>
    </submittedName>
</protein>
<keyword evidence="1" id="KW-0472">Membrane</keyword>
<evidence type="ECO:0000313" key="2">
    <source>
        <dbReference type="EMBL" id="OGY78626.1"/>
    </source>
</evidence>
<feature type="transmembrane region" description="Helical" evidence="1">
    <location>
        <begin position="6"/>
        <end position="23"/>
    </location>
</feature>
<name>A0A1G2AQ51_9BACT</name>
<proteinExistence type="predicted"/>
<accession>A0A1G2AQ51</accession>
<feature type="transmembrane region" description="Helical" evidence="1">
    <location>
        <begin position="30"/>
        <end position="48"/>
    </location>
</feature>
<organism evidence="2 3">
    <name type="scientific">Candidatus Kerfeldbacteria bacterium RIFCSPHIGHO2_02_FULL_42_14</name>
    <dbReference type="NCBI Taxonomy" id="1798540"/>
    <lineage>
        <taxon>Bacteria</taxon>
        <taxon>Candidatus Kerfeldiibacteriota</taxon>
    </lineage>
</organism>
<sequence>MKSDPFFWLIVIPSVLFVFLSLIKRFIPWKFCTVCGSIFLTWLILLVSDKILSSAFLQDQILMTILIGESVAGFYYLLLRTIPAQYHVFRFPILITLSIGGYSLARWSIMGLRDFIILVVLWLVFILLALFSLHPVVRKRVSQLLACCRDW</sequence>
<dbReference type="STRING" id="1798540.A3B74_04585"/>
<feature type="transmembrane region" description="Helical" evidence="1">
    <location>
        <begin position="60"/>
        <end position="79"/>
    </location>
</feature>
<feature type="transmembrane region" description="Helical" evidence="1">
    <location>
        <begin position="91"/>
        <end position="109"/>
    </location>
</feature>
<dbReference type="EMBL" id="MHKB01000013">
    <property type="protein sequence ID" value="OGY78626.1"/>
    <property type="molecule type" value="Genomic_DNA"/>
</dbReference>
<dbReference type="AlphaFoldDB" id="A0A1G2AQ51"/>
<dbReference type="Proteomes" id="UP000177165">
    <property type="component" value="Unassembled WGS sequence"/>
</dbReference>
<evidence type="ECO:0000313" key="3">
    <source>
        <dbReference type="Proteomes" id="UP000177165"/>
    </source>
</evidence>
<evidence type="ECO:0000256" key="1">
    <source>
        <dbReference type="SAM" id="Phobius"/>
    </source>
</evidence>
<comment type="caution">
    <text evidence="2">The sequence shown here is derived from an EMBL/GenBank/DDBJ whole genome shotgun (WGS) entry which is preliminary data.</text>
</comment>